<sequence>MSSKKLAKNKYFLFLTKKIAKKSNIFAFFLIFFHLIININIKFKYNKNTMNHKGDILFGKIKSVSSEGLTILCNNDYSYFIPRDLITDWNKINLRHEFKIGEKINFIVEKVDYHSHSGIGNFKINHATFSRSPFKENLSNTKHGFENLKNQIDQEIKNYHKEGNNGNN</sequence>
<protein>
    <recommendedName>
        <fullName evidence="2">S1 motif domain-containing protein</fullName>
    </recommendedName>
</protein>
<feature type="domain" description="S1 motif" evidence="2">
    <location>
        <begin position="54"/>
        <end position="127"/>
    </location>
</feature>
<dbReference type="EMBL" id="AP009608">
    <property type="protein sequence ID" value="BAH69854.1"/>
    <property type="molecule type" value="Genomic_DNA"/>
</dbReference>
<dbReference type="Proteomes" id="UP000006810">
    <property type="component" value="Chromosome"/>
</dbReference>
<accession>C4XFD2</accession>
<reference evidence="3 4" key="1">
    <citation type="journal article" date="2009" name="Curr. Microbiol.">
        <title>Molecular cloning and expression of a novel cholinephosphotransferase involved in glycoglycerophospholipid biosynthesis of Mycoplasma fermentans.</title>
        <authorList>
            <person name="Ishida N."/>
            <person name="Irikura D."/>
            <person name="Matsuda K."/>
            <person name="Sato S."/>
            <person name="Asano K."/>
        </authorList>
    </citation>
    <scope>NUCLEOTIDE SEQUENCE [LARGE SCALE GENOMIC DNA]</scope>
    <source>
        <strain evidence="4">ATCC 19989 / NBRC 14854 / NCTC 10117 / PG18</strain>
    </source>
</reference>
<dbReference type="PROSITE" id="PS50126">
    <property type="entry name" value="S1"/>
    <property type="match status" value="1"/>
</dbReference>
<evidence type="ECO:0000313" key="3">
    <source>
        <dbReference type="EMBL" id="BAH69854.1"/>
    </source>
</evidence>
<name>C4XFD2_MYCFP</name>
<dbReference type="PATRIC" id="fig|496833.3.peg.178"/>
<feature type="transmembrane region" description="Helical" evidence="1">
    <location>
        <begin position="25"/>
        <end position="43"/>
    </location>
</feature>
<evidence type="ECO:0000259" key="2">
    <source>
        <dbReference type="PROSITE" id="PS50126"/>
    </source>
</evidence>
<dbReference type="eggNOG" id="ENOG5031YT5">
    <property type="taxonomic scope" value="Bacteria"/>
</dbReference>
<proteinExistence type="predicted"/>
<evidence type="ECO:0000256" key="1">
    <source>
        <dbReference type="SAM" id="Phobius"/>
    </source>
</evidence>
<organism evidence="3 4">
    <name type="scientific">Mycoplasmopsis fermentans (strain ATCC 19989 / NBRC 14854 / NCTC 10117 / PG18)</name>
    <name type="common">Mycoplasma fermentans</name>
    <dbReference type="NCBI Taxonomy" id="496833"/>
    <lineage>
        <taxon>Bacteria</taxon>
        <taxon>Bacillati</taxon>
        <taxon>Mycoplasmatota</taxon>
        <taxon>Mycoplasmoidales</taxon>
        <taxon>Metamycoplasmataceae</taxon>
        <taxon>Mycoplasmopsis</taxon>
    </lineage>
</organism>
<keyword evidence="1" id="KW-0472">Membrane</keyword>
<dbReference type="AlphaFoldDB" id="C4XFD2"/>
<dbReference type="KEGG" id="mfp:MBIO_0589"/>
<evidence type="ECO:0000313" key="4">
    <source>
        <dbReference type="Proteomes" id="UP000006810"/>
    </source>
</evidence>
<keyword evidence="1" id="KW-0812">Transmembrane</keyword>
<dbReference type="SUPFAM" id="SSF50249">
    <property type="entry name" value="Nucleic acid-binding proteins"/>
    <property type="match status" value="1"/>
</dbReference>
<keyword evidence="4" id="KW-1185">Reference proteome</keyword>
<dbReference type="HOGENOM" id="CLU_143459_0_0_14"/>
<keyword evidence="1" id="KW-1133">Transmembrane helix</keyword>
<dbReference type="InterPro" id="IPR012340">
    <property type="entry name" value="NA-bd_OB-fold"/>
</dbReference>
<gene>
    <name evidence="3" type="ordered locus">MBIO_0589</name>
</gene>
<dbReference type="Gene3D" id="2.40.50.140">
    <property type="entry name" value="Nucleic acid-binding proteins"/>
    <property type="match status" value="1"/>
</dbReference>
<dbReference type="InterPro" id="IPR003029">
    <property type="entry name" value="S1_domain"/>
</dbReference>
<dbReference type="GO" id="GO:0003676">
    <property type="term" value="F:nucleic acid binding"/>
    <property type="evidence" value="ECO:0007669"/>
    <property type="project" value="InterPro"/>
</dbReference>